<organism evidence="1">
    <name type="scientific">marine sediment metagenome</name>
    <dbReference type="NCBI Taxonomy" id="412755"/>
    <lineage>
        <taxon>unclassified sequences</taxon>
        <taxon>metagenomes</taxon>
        <taxon>ecological metagenomes</taxon>
    </lineage>
</organism>
<gene>
    <name evidence="1" type="ORF">LCGC14_1930100</name>
</gene>
<feature type="non-terminal residue" evidence="1">
    <location>
        <position position="103"/>
    </location>
</feature>
<proteinExistence type="predicted"/>
<dbReference type="EMBL" id="LAZR01020713">
    <property type="protein sequence ID" value="KKL87895.1"/>
    <property type="molecule type" value="Genomic_DNA"/>
</dbReference>
<comment type="caution">
    <text evidence="1">The sequence shown here is derived from an EMBL/GenBank/DDBJ whole genome shotgun (WGS) entry which is preliminary data.</text>
</comment>
<accession>A0A0F9I262</accession>
<sequence length="103" mass="11696">MRNPGRHDEESCGRFGGKLEDMPQPIRRLFPKARRKRVVTIRFTHYAGIGKHVYASVEEEDNPVWDGECWTKPWQDPDGNGQSFGQQFVGGGDMNVAYNDAAK</sequence>
<name>A0A0F9I262_9ZZZZ</name>
<protein>
    <submittedName>
        <fullName evidence="1">Uncharacterized protein</fullName>
    </submittedName>
</protein>
<evidence type="ECO:0000313" key="1">
    <source>
        <dbReference type="EMBL" id="KKL87895.1"/>
    </source>
</evidence>
<dbReference type="AlphaFoldDB" id="A0A0F9I262"/>
<reference evidence="1" key="1">
    <citation type="journal article" date="2015" name="Nature">
        <title>Complex archaea that bridge the gap between prokaryotes and eukaryotes.</title>
        <authorList>
            <person name="Spang A."/>
            <person name="Saw J.H."/>
            <person name="Jorgensen S.L."/>
            <person name="Zaremba-Niedzwiedzka K."/>
            <person name="Martijn J."/>
            <person name="Lind A.E."/>
            <person name="van Eijk R."/>
            <person name="Schleper C."/>
            <person name="Guy L."/>
            <person name="Ettema T.J."/>
        </authorList>
    </citation>
    <scope>NUCLEOTIDE SEQUENCE</scope>
</reference>